<name>A0A5J5JUF4_9ACTN</name>
<dbReference type="AlphaFoldDB" id="A0A5J5JUF4"/>
<reference evidence="2 3" key="1">
    <citation type="submission" date="2019-09" db="EMBL/GenBank/DDBJ databases">
        <title>Screening of Novel Bioactive Compounds from Soil-Associated.</title>
        <authorList>
            <person name="Gong X."/>
        </authorList>
    </citation>
    <scope>NUCLEOTIDE SEQUENCE [LARGE SCALE GENOMIC DNA]</scope>
    <source>
        <strain evidence="2 3">Gxj-6</strain>
    </source>
</reference>
<evidence type="ECO:0000313" key="3">
    <source>
        <dbReference type="Proteomes" id="UP000327011"/>
    </source>
</evidence>
<accession>A0A5J5JUF4</accession>
<gene>
    <name evidence="2" type="ORF">F5972_29140</name>
</gene>
<feature type="region of interest" description="Disordered" evidence="1">
    <location>
        <begin position="198"/>
        <end position="220"/>
    </location>
</feature>
<feature type="compositionally biased region" description="Basic and acidic residues" evidence="1">
    <location>
        <begin position="211"/>
        <end position="220"/>
    </location>
</feature>
<dbReference type="Proteomes" id="UP000327011">
    <property type="component" value="Unassembled WGS sequence"/>
</dbReference>
<proteinExistence type="predicted"/>
<dbReference type="RefSeq" id="WP_150937958.1">
    <property type="nucleotide sequence ID" value="NZ_VYTZ01000013.1"/>
</dbReference>
<evidence type="ECO:0000313" key="2">
    <source>
        <dbReference type="EMBL" id="KAA9375029.1"/>
    </source>
</evidence>
<dbReference type="Pfam" id="PF20544">
    <property type="entry name" value="DUF6758"/>
    <property type="match status" value="1"/>
</dbReference>
<dbReference type="EMBL" id="VYTZ01000013">
    <property type="protein sequence ID" value="KAA9375029.1"/>
    <property type="molecule type" value="Genomic_DNA"/>
</dbReference>
<evidence type="ECO:0008006" key="4">
    <source>
        <dbReference type="Google" id="ProtNLM"/>
    </source>
</evidence>
<comment type="caution">
    <text evidence="2">The sequence shown here is derived from an EMBL/GenBank/DDBJ whole genome shotgun (WGS) entry which is preliminary data.</text>
</comment>
<sequence>MRTAPTCPRCFGPLHEPNVWSSSWRCAAHGDVLPFQPPHRPSQAALDALCEAARVPVWLPWPLPTGWLVTGFAEVGDERTGARASVVALTGPSITHGPADMLIVAEEPGIGLGAAYAGLPGPDPGAGFDAGPPHAKIDVRGHPTALWCAGPGVPDDRAVYVGEALGNWLWTVAWPAEAGCFIALADLSLRDLRDQDQAVDPPFGAFSPRLDGPRLDGDVR</sequence>
<evidence type="ECO:0000256" key="1">
    <source>
        <dbReference type="SAM" id="MobiDB-lite"/>
    </source>
</evidence>
<keyword evidence="3" id="KW-1185">Reference proteome</keyword>
<dbReference type="InterPro" id="IPR046646">
    <property type="entry name" value="DUF6758"/>
</dbReference>
<protein>
    <recommendedName>
        <fullName evidence="4">Phosphotransacetylase</fullName>
    </recommendedName>
</protein>
<organism evidence="2 3">
    <name type="scientific">Microbispora cellulosiformans</name>
    <dbReference type="NCBI Taxonomy" id="2614688"/>
    <lineage>
        <taxon>Bacteria</taxon>
        <taxon>Bacillati</taxon>
        <taxon>Actinomycetota</taxon>
        <taxon>Actinomycetes</taxon>
        <taxon>Streptosporangiales</taxon>
        <taxon>Streptosporangiaceae</taxon>
        <taxon>Microbispora</taxon>
    </lineage>
</organism>